<dbReference type="Gene3D" id="3.40.630.30">
    <property type="match status" value="1"/>
</dbReference>
<dbReference type="InterPro" id="IPR050832">
    <property type="entry name" value="Bact_Acetyltransf"/>
</dbReference>
<evidence type="ECO:0000259" key="3">
    <source>
        <dbReference type="PROSITE" id="PS51186"/>
    </source>
</evidence>
<dbReference type="Pfam" id="PF00583">
    <property type="entry name" value="Acetyltransf_1"/>
    <property type="match status" value="1"/>
</dbReference>
<reference evidence="5" key="1">
    <citation type="submission" date="2016-10" db="EMBL/GenBank/DDBJ databases">
        <authorList>
            <person name="Varghese N."/>
            <person name="Submissions S."/>
        </authorList>
    </citation>
    <scope>NUCLEOTIDE SEQUENCE [LARGE SCALE GENOMIC DNA]</scope>
    <source>
        <strain evidence="5">B48,IBRC-M 10115,DSM 25386,CECT 8001</strain>
    </source>
</reference>
<protein>
    <submittedName>
        <fullName evidence="4">Ribosomal protein S18 acetylase RimI</fullName>
    </submittedName>
</protein>
<dbReference type="SUPFAM" id="SSF55729">
    <property type="entry name" value="Acyl-CoA N-acyltransferases (Nat)"/>
    <property type="match status" value="1"/>
</dbReference>
<dbReference type="InterPro" id="IPR016181">
    <property type="entry name" value="Acyl_CoA_acyltransferase"/>
</dbReference>
<keyword evidence="5" id="KW-1185">Reference proteome</keyword>
<dbReference type="RefSeq" id="WP_090749541.1">
    <property type="nucleotide sequence ID" value="NZ_FOBW01000018.1"/>
</dbReference>
<dbReference type="OrthoDB" id="3389160at2"/>
<organism evidence="4 5">
    <name type="scientific">Mesobacillus persicus</name>
    <dbReference type="NCBI Taxonomy" id="930146"/>
    <lineage>
        <taxon>Bacteria</taxon>
        <taxon>Bacillati</taxon>
        <taxon>Bacillota</taxon>
        <taxon>Bacilli</taxon>
        <taxon>Bacillales</taxon>
        <taxon>Bacillaceae</taxon>
        <taxon>Mesobacillus</taxon>
    </lineage>
</organism>
<dbReference type="PANTHER" id="PTHR43877">
    <property type="entry name" value="AMINOALKYLPHOSPHONATE N-ACETYLTRANSFERASE-RELATED-RELATED"/>
    <property type="match status" value="1"/>
</dbReference>
<evidence type="ECO:0000256" key="2">
    <source>
        <dbReference type="ARBA" id="ARBA00023315"/>
    </source>
</evidence>
<dbReference type="GO" id="GO:0005840">
    <property type="term" value="C:ribosome"/>
    <property type="evidence" value="ECO:0007669"/>
    <property type="project" value="UniProtKB-KW"/>
</dbReference>
<dbReference type="EMBL" id="FOBW01000018">
    <property type="protein sequence ID" value="SEN71609.1"/>
    <property type="molecule type" value="Genomic_DNA"/>
</dbReference>
<dbReference type="InterPro" id="IPR000182">
    <property type="entry name" value="GNAT_dom"/>
</dbReference>
<proteinExistence type="predicted"/>
<keyword evidence="2" id="KW-0012">Acyltransferase</keyword>
<dbReference type="Proteomes" id="UP000198553">
    <property type="component" value="Unassembled WGS sequence"/>
</dbReference>
<evidence type="ECO:0000313" key="4">
    <source>
        <dbReference type="EMBL" id="SEN71609.1"/>
    </source>
</evidence>
<feature type="domain" description="N-acetyltransferase" evidence="3">
    <location>
        <begin position="5"/>
        <end position="168"/>
    </location>
</feature>
<name>A0A1H8IT98_9BACI</name>
<evidence type="ECO:0000313" key="5">
    <source>
        <dbReference type="Proteomes" id="UP000198553"/>
    </source>
</evidence>
<dbReference type="AlphaFoldDB" id="A0A1H8IT98"/>
<dbReference type="GO" id="GO:0016747">
    <property type="term" value="F:acyltransferase activity, transferring groups other than amino-acyl groups"/>
    <property type="evidence" value="ECO:0007669"/>
    <property type="project" value="InterPro"/>
</dbReference>
<accession>A0A1H8IT98</accession>
<evidence type="ECO:0000256" key="1">
    <source>
        <dbReference type="ARBA" id="ARBA00022679"/>
    </source>
</evidence>
<keyword evidence="4" id="KW-0689">Ribosomal protein</keyword>
<dbReference type="STRING" id="930146.SAMN05192533_11846"/>
<gene>
    <name evidence="4" type="ORF">SAMN05192533_11846</name>
</gene>
<dbReference type="CDD" id="cd04301">
    <property type="entry name" value="NAT_SF"/>
    <property type="match status" value="1"/>
</dbReference>
<sequence>MRSKVEIKELTKVKEYLNELSELLINVVEEGASIGFLPPISNQEAKKYWETVLCPEVVLLVAKVGNQIAGSVQVHLSTKQNGGHRAEIAKLMTHPDFRRMGIGRLLMEEAEAVAKQESRSLIVLDTREGDASNYLYGSLGYIQGGSIPKYARSASGELDATIIYYKNI</sequence>
<dbReference type="PROSITE" id="PS51186">
    <property type="entry name" value="GNAT"/>
    <property type="match status" value="1"/>
</dbReference>
<keyword evidence="4" id="KW-0687">Ribonucleoprotein</keyword>
<keyword evidence="1" id="KW-0808">Transferase</keyword>